<protein>
    <submittedName>
        <fullName evidence="1">Uncharacterized protein</fullName>
    </submittedName>
</protein>
<reference evidence="1 2" key="2">
    <citation type="journal article" date="2022" name="Mol. Ecol. Resour.">
        <title>The genomes of chicory, endive, great burdock and yacon provide insights into Asteraceae paleo-polyploidization history and plant inulin production.</title>
        <authorList>
            <person name="Fan W."/>
            <person name="Wang S."/>
            <person name="Wang H."/>
            <person name="Wang A."/>
            <person name="Jiang F."/>
            <person name="Liu H."/>
            <person name="Zhao H."/>
            <person name="Xu D."/>
            <person name="Zhang Y."/>
        </authorList>
    </citation>
    <scope>NUCLEOTIDE SEQUENCE [LARGE SCALE GENOMIC DNA]</scope>
    <source>
        <strain evidence="2">cv. Punajuju</strain>
        <tissue evidence="1">Leaves</tissue>
    </source>
</reference>
<sequence length="70" mass="7957">MGRKTQALGRKTQAYCEMKDPGYFGNCDWDEIYKKLMASGTESLATKEGFATKVRIDGQKYDAVLFYTDD</sequence>
<organism evidence="1 2">
    <name type="scientific">Cichorium intybus</name>
    <name type="common">Chicory</name>
    <dbReference type="NCBI Taxonomy" id="13427"/>
    <lineage>
        <taxon>Eukaryota</taxon>
        <taxon>Viridiplantae</taxon>
        <taxon>Streptophyta</taxon>
        <taxon>Embryophyta</taxon>
        <taxon>Tracheophyta</taxon>
        <taxon>Spermatophyta</taxon>
        <taxon>Magnoliopsida</taxon>
        <taxon>eudicotyledons</taxon>
        <taxon>Gunneridae</taxon>
        <taxon>Pentapetalae</taxon>
        <taxon>asterids</taxon>
        <taxon>campanulids</taxon>
        <taxon>Asterales</taxon>
        <taxon>Asteraceae</taxon>
        <taxon>Cichorioideae</taxon>
        <taxon>Cichorieae</taxon>
        <taxon>Cichoriinae</taxon>
        <taxon>Cichorium</taxon>
    </lineage>
</organism>
<dbReference type="Proteomes" id="UP001055811">
    <property type="component" value="Linkage Group LG09"/>
</dbReference>
<comment type="caution">
    <text evidence="1">The sequence shown here is derived from an EMBL/GenBank/DDBJ whole genome shotgun (WGS) entry which is preliminary data.</text>
</comment>
<evidence type="ECO:0000313" key="2">
    <source>
        <dbReference type="Proteomes" id="UP001055811"/>
    </source>
</evidence>
<keyword evidence="2" id="KW-1185">Reference proteome</keyword>
<gene>
    <name evidence="1" type="ORF">L2E82_48510</name>
</gene>
<dbReference type="EMBL" id="CM042017">
    <property type="protein sequence ID" value="KAI3690476.1"/>
    <property type="molecule type" value="Genomic_DNA"/>
</dbReference>
<accession>A0ACB8YZE3</accession>
<name>A0ACB8YZE3_CICIN</name>
<evidence type="ECO:0000313" key="1">
    <source>
        <dbReference type="EMBL" id="KAI3690476.1"/>
    </source>
</evidence>
<proteinExistence type="predicted"/>
<reference evidence="2" key="1">
    <citation type="journal article" date="2022" name="Mol. Ecol. Resour.">
        <title>The genomes of chicory, endive, great burdock and yacon provide insights into Asteraceae palaeo-polyploidization history and plant inulin production.</title>
        <authorList>
            <person name="Fan W."/>
            <person name="Wang S."/>
            <person name="Wang H."/>
            <person name="Wang A."/>
            <person name="Jiang F."/>
            <person name="Liu H."/>
            <person name="Zhao H."/>
            <person name="Xu D."/>
            <person name="Zhang Y."/>
        </authorList>
    </citation>
    <scope>NUCLEOTIDE SEQUENCE [LARGE SCALE GENOMIC DNA]</scope>
    <source>
        <strain evidence="2">cv. Punajuju</strain>
    </source>
</reference>